<accession>A0A6A6R288</accession>
<sequence length="236" mass="26328">MPSASVIDLTADAEIEPELLKAIESVKASTLRSIVIQLCKKSTICASNFEELMLVPDSQLQNTTTNESTTNGSKKRKLETKTSRYARCVQCKDDYDIVLNGQPGEEQSCRRHSGVLEMNEDAFPDDDDIQYYGHQIDVETDWRVDEFPEDFTWTCCAQHGKEAEPCLRSRHRKLKTGEGPGKIFRLVDGDFSAGDSDSDGSESGEDDGEESEDDKDGVEESQGTKEMNAAMDFFKN</sequence>
<name>A0A6A6R288_9PEZI</name>
<feature type="compositionally biased region" description="Acidic residues" evidence="1">
    <location>
        <begin position="196"/>
        <end position="219"/>
    </location>
</feature>
<organism evidence="2 3">
    <name type="scientific">Lophium mytilinum</name>
    <dbReference type="NCBI Taxonomy" id="390894"/>
    <lineage>
        <taxon>Eukaryota</taxon>
        <taxon>Fungi</taxon>
        <taxon>Dikarya</taxon>
        <taxon>Ascomycota</taxon>
        <taxon>Pezizomycotina</taxon>
        <taxon>Dothideomycetes</taxon>
        <taxon>Pleosporomycetidae</taxon>
        <taxon>Mytilinidiales</taxon>
        <taxon>Mytilinidiaceae</taxon>
        <taxon>Lophium</taxon>
    </lineage>
</organism>
<feature type="region of interest" description="Disordered" evidence="1">
    <location>
        <begin position="179"/>
        <end position="236"/>
    </location>
</feature>
<evidence type="ECO:0000313" key="3">
    <source>
        <dbReference type="Proteomes" id="UP000799750"/>
    </source>
</evidence>
<evidence type="ECO:0000313" key="2">
    <source>
        <dbReference type="EMBL" id="KAF2498878.1"/>
    </source>
</evidence>
<evidence type="ECO:0000256" key="1">
    <source>
        <dbReference type="SAM" id="MobiDB-lite"/>
    </source>
</evidence>
<dbReference type="AlphaFoldDB" id="A0A6A6R288"/>
<dbReference type="OrthoDB" id="5422613at2759"/>
<keyword evidence="3" id="KW-1185">Reference proteome</keyword>
<proteinExistence type="predicted"/>
<dbReference type="Proteomes" id="UP000799750">
    <property type="component" value="Unassembled WGS sequence"/>
</dbReference>
<protein>
    <submittedName>
        <fullName evidence="2">Uncharacterized protein</fullName>
    </submittedName>
</protein>
<dbReference type="EMBL" id="MU004185">
    <property type="protein sequence ID" value="KAF2498878.1"/>
    <property type="molecule type" value="Genomic_DNA"/>
</dbReference>
<reference evidence="2" key="1">
    <citation type="journal article" date="2020" name="Stud. Mycol.">
        <title>101 Dothideomycetes genomes: a test case for predicting lifestyles and emergence of pathogens.</title>
        <authorList>
            <person name="Haridas S."/>
            <person name="Albert R."/>
            <person name="Binder M."/>
            <person name="Bloem J."/>
            <person name="Labutti K."/>
            <person name="Salamov A."/>
            <person name="Andreopoulos B."/>
            <person name="Baker S."/>
            <person name="Barry K."/>
            <person name="Bills G."/>
            <person name="Bluhm B."/>
            <person name="Cannon C."/>
            <person name="Castanera R."/>
            <person name="Culley D."/>
            <person name="Daum C."/>
            <person name="Ezra D."/>
            <person name="Gonzalez J."/>
            <person name="Henrissat B."/>
            <person name="Kuo A."/>
            <person name="Liang C."/>
            <person name="Lipzen A."/>
            <person name="Lutzoni F."/>
            <person name="Magnuson J."/>
            <person name="Mondo S."/>
            <person name="Nolan M."/>
            <person name="Ohm R."/>
            <person name="Pangilinan J."/>
            <person name="Park H.-J."/>
            <person name="Ramirez L."/>
            <person name="Alfaro M."/>
            <person name="Sun H."/>
            <person name="Tritt A."/>
            <person name="Yoshinaga Y."/>
            <person name="Zwiers L.-H."/>
            <person name="Turgeon B."/>
            <person name="Goodwin S."/>
            <person name="Spatafora J."/>
            <person name="Crous P."/>
            <person name="Grigoriev I."/>
        </authorList>
    </citation>
    <scope>NUCLEOTIDE SEQUENCE</scope>
    <source>
        <strain evidence="2">CBS 269.34</strain>
    </source>
</reference>
<gene>
    <name evidence="2" type="ORF">BU16DRAFT_308370</name>
</gene>
<dbReference type="PANTHER" id="PTHR38167:SF1">
    <property type="entry name" value="C2H2-TYPE DOMAIN-CONTAINING PROTEIN"/>
    <property type="match status" value="1"/>
</dbReference>
<dbReference type="PANTHER" id="PTHR38167">
    <property type="entry name" value="C2H2-TYPE DOMAIN-CONTAINING PROTEIN"/>
    <property type="match status" value="1"/>
</dbReference>